<keyword evidence="1" id="KW-1185">Reference proteome</keyword>
<dbReference type="AlphaFoldDB" id="A0A6P3Y5S5"/>
<dbReference type="Proteomes" id="UP000515204">
    <property type="component" value="Unplaced"/>
</dbReference>
<dbReference type="GeneID" id="106750402"/>
<evidence type="ECO:0000313" key="1">
    <source>
        <dbReference type="Proteomes" id="UP000515204"/>
    </source>
</evidence>
<dbReference type="PANTHER" id="PTHR16071">
    <property type="entry name" value="CHROMOSOME 1 OPEN READING FRAME 112"/>
    <property type="match status" value="1"/>
</dbReference>
<protein>
    <submittedName>
        <fullName evidence="2">Uncharacterized protein C1orf112 homolog</fullName>
    </submittedName>
</protein>
<sequence>MFEALFPHMQTNMSDCDISSNFIEPNDLNSQVSRLQVLLASESFTLDTECLLQTLERCFLICAAESLDKQVFQKILPTAHRSLLEVVKAIGERTSDNEKIHDLDDVKHKLQFCDGLLVFWWKCMEHVSAFKKIRAFYVASLCNNLPETIKIIFEHCKASPKTYGVLLSGTMQELKNLFLRAGAIFKLFFATLDGVIVFDTDVESETELLTKVVDAHGSIASIANGMDTKTYIEISEAFAKLAVDYQSDIKYASPNSVITHLAQMAKDASCLLSTIKDQNDKNVERTTLVVMRLLKIVEKLTRVYDTFLTYETLLCLIELSTGMHGYSYLNLTKSGGKTISVNAAPFLDTIFDHDDFKQAYFEFGKRTDVCQLNYHLLTIAVMKKLNGMSYEHHCKWSLGEDSILDIAFMHIEYLQGEIVVGELRLPGNHEIGERPRLCSIYEATLVPICDLISQIPSEAFYTLELLLLKHLLSGRFWSSLLSSDVWCFIGRC</sequence>
<dbReference type="Pfam" id="PF14868">
    <property type="entry name" value="DUF4487"/>
    <property type="match status" value="1"/>
</dbReference>
<dbReference type="PANTHER" id="PTHR16071:SF2">
    <property type="entry name" value="FIGNL1-INTERACTING REGULATOR OF RECOMBINATION AND MITOSIS"/>
    <property type="match status" value="1"/>
</dbReference>
<dbReference type="InterPro" id="IPR027902">
    <property type="entry name" value="DUF4487"/>
</dbReference>
<dbReference type="KEGG" id="dqu:106750402"/>
<reference evidence="2" key="1">
    <citation type="submission" date="2025-08" db="UniProtKB">
        <authorList>
            <consortium name="RefSeq"/>
        </authorList>
    </citation>
    <scope>IDENTIFICATION</scope>
</reference>
<accession>A0A6P3Y5S5</accession>
<gene>
    <name evidence="2" type="primary">LOC106750402</name>
</gene>
<proteinExistence type="predicted"/>
<name>A0A6P3Y5S5_DINQU</name>
<organism evidence="1 2">
    <name type="scientific">Dinoponera quadriceps</name>
    <name type="common">South American ant</name>
    <dbReference type="NCBI Taxonomy" id="609295"/>
    <lineage>
        <taxon>Eukaryota</taxon>
        <taxon>Metazoa</taxon>
        <taxon>Ecdysozoa</taxon>
        <taxon>Arthropoda</taxon>
        <taxon>Hexapoda</taxon>
        <taxon>Insecta</taxon>
        <taxon>Pterygota</taxon>
        <taxon>Neoptera</taxon>
        <taxon>Endopterygota</taxon>
        <taxon>Hymenoptera</taxon>
        <taxon>Apocrita</taxon>
        <taxon>Aculeata</taxon>
        <taxon>Formicoidea</taxon>
        <taxon>Formicidae</taxon>
        <taxon>Ponerinae</taxon>
        <taxon>Ponerini</taxon>
        <taxon>Dinoponera</taxon>
    </lineage>
</organism>
<dbReference type="OrthoDB" id="6088000at2759"/>
<dbReference type="RefSeq" id="XP_014486220.1">
    <property type="nucleotide sequence ID" value="XM_014630734.1"/>
</dbReference>
<evidence type="ECO:0000313" key="2">
    <source>
        <dbReference type="RefSeq" id="XP_014486220.1"/>
    </source>
</evidence>